<gene>
    <name evidence="4" type="ORF">FC39_GL000234</name>
</gene>
<feature type="domain" description="Glycosyltransferase 2-like" evidence="3">
    <location>
        <begin position="8"/>
        <end position="157"/>
    </location>
</feature>
<name>A0A0R1YDI2_9LACO</name>
<dbReference type="GO" id="GO:0016757">
    <property type="term" value="F:glycosyltransferase activity"/>
    <property type="evidence" value="ECO:0007669"/>
    <property type="project" value="UniProtKB-KW"/>
</dbReference>
<proteinExistence type="predicted"/>
<evidence type="ECO:0000256" key="1">
    <source>
        <dbReference type="ARBA" id="ARBA00022676"/>
    </source>
</evidence>
<dbReference type="RefSeq" id="WP_025080643.1">
    <property type="nucleotide sequence ID" value="NZ_AZGI01000013.1"/>
</dbReference>
<dbReference type="SUPFAM" id="SSF53448">
    <property type="entry name" value="Nucleotide-diphospho-sugar transferases"/>
    <property type="match status" value="1"/>
</dbReference>
<dbReference type="Gene3D" id="3.90.550.10">
    <property type="entry name" value="Spore Coat Polysaccharide Biosynthesis Protein SpsA, Chain A"/>
    <property type="match status" value="1"/>
</dbReference>
<dbReference type="STRING" id="1423754.FC39_GL000234"/>
<dbReference type="PANTHER" id="PTHR22916">
    <property type="entry name" value="GLYCOSYLTRANSFERASE"/>
    <property type="match status" value="1"/>
</dbReference>
<dbReference type="AlphaFoldDB" id="A0A0R1YDI2"/>
<accession>A0A0R1YDI2</accession>
<dbReference type="EMBL" id="AZGI01000013">
    <property type="protein sequence ID" value="KRM40632.1"/>
    <property type="molecule type" value="Genomic_DNA"/>
</dbReference>
<evidence type="ECO:0000313" key="5">
    <source>
        <dbReference type="Proteomes" id="UP000051223"/>
    </source>
</evidence>
<evidence type="ECO:0000313" key="4">
    <source>
        <dbReference type="EMBL" id="KRM40632.1"/>
    </source>
</evidence>
<keyword evidence="2 4" id="KW-0808">Transferase</keyword>
<dbReference type="CDD" id="cd00761">
    <property type="entry name" value="Glyco_tranf_GTA_type"/>
    <property type="match status" value="1"/>
</dbReference>
<dbReference type="PATRIC" id="fig|1423754.3.peg.245"/>
<comment type="caution">
    <text evidence="4">The sequence shown here is derived from an EMBL/GenBank/DDBJ whole genome shotgun (WGS) entry which is preliminary data.</text>
</comment>
<reference evidence="4 5" key="1">
    <citation type="journal article" date="2015" name="Genome Announc.">
        <title>Expanding the biotechnology potential of lactobacilli through comparative genomics of 213 strains and associated genera.</title>
        <authorList>
            <person name="Sun Z."/>
            <person name="Harris H.M."/>
            <person name="McCann A."/>
            <person name="Guo C."/>
            <person name="Argimon S."/>
            <person name="Zhang W."/>
            <person name="Yang X."/>
            <person name="Jeffery I.B."/>
            <person name="Cooney J.C."/>
            <person name="Kagawa T.F."/>
            <person name="Liu W."/>
            <person name="Song Y."/>
            <person name="Salvetti E."/>
            <person name="Wrobel A."/>
            <person name="Rasinkangas P."/>
            <person name="Parkhill J."/>
            <person name="Rea M.C."/>
            <person name="O'Sullivan O."/>
            <person name="Ritari J."/>
            <person name="Douillard F.P."/>
            <person name="Paul Ross R."/>
            <person name="Yang R."/>
            <person name="Briner A.E."/>
            <person name="Felis G.E."/>
            <person name="de Vos W.M."/>
            <person name="Barrangou R."/>
            <person name="Klaenhammer T.R."/>
            <person name="Caufield P.W."/>
            <person name="Cui Y."/>
            <person name="Zhang H."/>
            <person name="O'Toole P.W."/>
        </authorList>
    </citation>
    <scope>NUCLEOTIDE SEQUENCE [LARGE SCALE GENOMIC DNA]</scope>
    <source>
        <strain evidence="4 5">DSM 5661</strain>
    </source>
</reference>
<keyword evidence="5" id="KW-1185">Reference proteome</keyword>
<dbReference type="Proteomes" id="UP000051223">
    <property type="component" value="Unassembled WGS sequence"/>
</dbReference>
<dbReference type="InterPro" id="IPR001173">
    <property type="entry name" value="Glyco_trans_2-like"/>
</dbReference>
<dbReference type="eggNOG" id="COG0463">
    <property type="taxonomic scope" value="Bacteria"/>
</dbReference>
<dbReference type="PANTHER" id="PTHR22916:SF51">
    <property type="entry name" value="GLYCOSYLTRANSFERASE EPSH-RELATED"/>
    <property type="match status" value="1"/>
</dbReference>
<dbReference type="OrthoDB" id="396512at2"/>
<organism evidence="4 5">
    <name type="scientific">Lactobacillus hamsteri DSM 5661 = JCM 6256</name>
    <dbReference type="NCBI Taxonomy" id="1423754"/>
    <lineage>
        <taxon>Bacteria</taxon>
        <taxon>Bacillati</taxon>
        <taxon>Bacillota</taxon>
        <taxon>Bacilli</taxon>
        <taxon>Lactobacillales</taxon>
        <taxon>Lactobacillaceae</taxon>
        <taxon>Lactobacillus</taxon>
    </lineage>
</organism>
<keyword evidence="1" id="KW-0328">Glycosyltransferase</keyword>
<sequence length="288" mass="33771">MLDQPELTVIMPVYNMEKYLARALDHLAAQNDSNFKLLIVNDGSKDKTREIAESYRDKFRYFRIINKPNGGLSDTRNVGMDNVDTPYFTFHDGDDWVDPGYTAYFVRAFHEHPEAAMVSCGFWIDYEDKNGKDSIPATKKPIHRMLTKAQTYRQIVNFLGSLFFNKAFVSPVKGYTWNKGYKTSVVRKHNLRFVKKLAFMEDQIFNVRYLSLTDGFYCDSVSLYHYWQRNDSMVHNFNLKMVPDNFKANYIVWKIILSSLWNEHKRNSRRSQSNLISIDEGNSNERKG</sequence>
<dbReference type="Pfam" id="PF00535">
    <property type="entry name" value="Glycos_transf_2"/>
    <property type="match status" value="1"/>
</dbReference>
<dbReference type="InterPro" id="IPR029044">
    <property type="entry name" value="Nucleotide-diphossugar_trans"/>
</dbReference>
<protein>
    <submittedName>
        <fullName evidence="4">Glycosyltransferase-like protein</fullName>
    </submittedName>
</protein>
<evidence type="ECO:0000256" key="2">
    <source>
        <dbReference type="ARBA" id="ARBA00022679"/>
    </source>
</evidence>
<evidence type="ECO:0000259" key="3">
    <source>
        <dbReference type="Pfam" id="PF00535"/>
    </source>
</evidence>